<proteinExistence type="predicted"/>
<dbReference type="EMBL" id="CP003261">
    <property type="protein sequence ID" value="AGK98620.1"/>
    <property type="molecule type" value="Genomic_DNA"/>
</dbReference>
<dbReference type="eggNOG" id="COG4637">
    <property type="taxonomic scope" value="Bacteria"/>
</dbReference>
<dbReference type="Proteomes" id="UP000013523">
    <property type="component" value="Chromosome"/>
</dbReference>
<keyword evidence="3" id="KW-1185">Reference proteome</keyword>
<dbReference type="AlphaFoldDB" id="R4KG81"/>
<evidence type="ECO:0000259" key="1">
    <source>
        <dbReference type="Pfam" id="PF09820"/>
    </source>
</evidence>
<protein>
    <recommendedName>
        <fullName evidence="1">AAA-ATPase-like domain-containing protein</fullName>
    </recommendedName>
</protein>
<evidence type="ECO:0000313" key="2">
    <source>
        <dbReference type="EMBL" id="AGK98620.1"/>
    </source>
</evidence>
<organism evidence="2 3">
    <name type="scientific">Clostridium pasteurianum BC1</name>
    <dbReference type="NCBI Taxonomy" id="86416"/>
    <lineage>
        <taxon>Bacteria</taxon>
        <taxon>Bacillati</taxon>
        <taxon>Bacillota</taxon>
        <taxon>Clostridia</taxon>
        <taxon>Eubacteriales</taxon>
        <taxon>Clostridiaceae</taxon>
        <taxon>Clostridium</taxon>
    </lineage>
</organism>
<name>R4KG81_CLOPA</name>
<dbReference type="PANTHER" id="PTHR34825:SF1">
    <property type="entry name" value="AAA-ATPASE-LIKE DOMAIN-CONTAINING PROTEIN"/>
    <property type="match status" value="1"/>
</dbReference>
<dbReference type="HOGENOM" id="CLU_021114_1_2_9"/>
<gene>
    <name evidence="2" type="ORF">Clopa_3866</name>
</gene>
<accession>R4KG81</accession>
<reference evidence="2 3" key="1">
    <citation type="submission" date="2012-01" db="EMBL/GenBank/DDBJ databases">
        <title>Complete sequence of chromosome of Clostridium pasteurianum BC1.</title>
        <authorList>
            <consortium name="US DOE Joint Genome Institute"/>
            <person name="Lucas S."/>
            <person name="Han J."/>
            <person name="Lapidus A."/>
            <person name="Cheng J.-F."/>
            <person name="Goodwin L."/>
            <person name="Pitluck S."/>
            <person name="Peters L."/>
            <person name="Mikhailova N."/>
            <person name="Teshima H."/>
            <person name="Detter J.C."/>
            <person name="Han C."/>
            <person name="Tapia R."/>
            <person name="Land M."/>
            <person name="Hauser L."/>
            <person name="Kyrpides N."/>
            <person name="Ivanova N."/>
            <person name="Pagani I."/>
            <person name="Dunn J."/>
            <person name="Taghavi S."/>
            <person name="Francis A."/>
            <person name="van der Lelie D."/>
            <person name="Woyke T."/>
        </authorList>
    </citation>
    <scope>NUCLEOTIDE SEQUENCE [LARGE SCALE GENOMIC DNA]</scope>
    <source>
        <strain evidence="2 3">BC1</strain>
    </source>
</reference>
<dbReference type="STRING" id="86416.Clopa_3866"/>
<dbReference type="Pfam" id="PF09820">
    <property type="entry name" value="AAA-ATPase_like"/>
    <property type="match status" value="1"/>
</dbReference>
<dbReference type="KEGG" id="cpas:Clopa_3866"/>
<dbReference type="PANTHER" id="PTHR34825">
    <property type="entry name" value="CONSERVED PROTEIN, WITH A WEAK D-GALACTARATE DEHYDRATASE/ALTRONATE HYDROLASE DOMAIN"/>
    <property type="match status" value="1"/>
</dbReference>
<dbReference type="Gene3D" id="3.40.50.300">
    <property type="entry name" value="P-loop containing nucleotide triphosphate hydrolases"/>
    <property type="match status" value="1"/>
</dbReference>
<dbReference type="InterPro" id="IPR018631">
    <property type="entry name" value="AAA-ATPase-like_dom"/>
</dbReference>
<dbReference type="InterPro" id="IPR012547">
    <property type="entry name" value="PDDEXK_9"/>
</dbReference>
<dbReference type="InterPro" id="IPR027417">
    <property type="entry name" value="P-loop_NTPase"/>
</dbReference>
<dbReference type="Pfam" id="PF08011">
    <property type="entry name" value="PDDEXK_9"/>
    <property type="match status" value="1"/>
</dbReference>
<feature type="domain" description="AAA-ATPase-like" evidence="1">
    <location>
        <begin position="41"/>
        <end position="264"/>
    </location>
</feature>
<evidence type="ECO:0000313" key="3">
    <source>
        <dbReference type="Proteomes" id="UP000013523"/>
    </source>
</evidence>
<dbReference type="PATRIC" id="fig|86416.3.peg.3862"/>
<sequence>MMSGNRYTERNLNKCYNKYYKTGLRRESKLWKVVRYMKKTPIGISDFREIIENNYYFVDKSLLIKEIIEDDSKVILIPRPRRFGKTLNMTMLKYFFQMPELENISLFKDLEISKYENITKLQGSYPVIYITFKDMKHSNFNNCIEAMSFLMAGVFQEFKDNVYFKCTREEKEYFTKILARKCSLVEIEMSFKVLIELIYKYIGKKPILLIDEYDVPIQQAHLKGYYSEFIGFMRNFFSGALKDNTNIEKAVMTGILRVAKESIFSGLNNIKVYSLINSKYKEYFGFTENEVQKLLEYYNIKTELENIKLWYNGYNFAGEVIYNPWSILNYIKDIDRGLICHWINTSSNDLIKDILGKSDNKVKVEFESLIEGKALEKRINENIVMEEVDINSENIWSFLLFTGYLKVNDIKNIDGDIFGILSIPNKEVSSLFKNIILEWFNKSDINEDFNDMLKALISGDIETFDIMFSNTIDRTLSYFDVAGESERFYHAFVLGMLVSLENTHYIKSNRESGYGRYDVMIIPKDKKALGIIIEFKKVNKRRKETLKDAVNTALKQIEEKKYNLEMRALGVNNILEIGIAFEGKEVFMRERKH</sequence>